<reference evidence="2 3" key="1">
    <citation type="journal article" date="2010" name="Proc. Natl. Acad. Sci. U.S.A.">
        <title>A Nitrospira metagenome illuminates the physiology and evolution of globally important nitrite-oxidizing bacteria.</title>
        <authorList>
            <person name="Lucker S."/>
            <person name="Wagner M."/>
            <person name="Maixner F."/>
            <person name="Pelletier E."/>
            <person name="Koch H."/>
            <person name="Vacherie B."/>
            <person name="Rattei T."/>
            <person name="Sinninghe Damste J."/>
            <person name="Spieck E."/>
            <person name="Le Paslier D."/>
            <person name="Daims H."/>
        </authorList>
    </citation>
    <scope>NUCLEOTIDE SEQUENCE [LARGE SCALE GENOMIC DNA]</scope>
</reference>
<feature type="domain" description="Sporulation stage II protein D amidase enhancer LytB N-terminal" evidence="1">
    <location>
        <begin position="110"/>
        <end position="200"/>
    </location>
</feature>
<organism evidence="2 3">
    <name type="scientific">Nitrospira defluvii</name>
    <dbReference type="NCBI Taxonomy" id="330214"/>
    <lineage>
        <taxon>Bacteria</taxon>
        <taxon>Pseudomonadati</taxon>
        <taxon>Nitrospirota</taxon>
        <taxon>Nitrospiria</taxon>
        <taxon>Nitrospirales</taxon>
        <taxon>Nitrospiraceae</taxon>
        <taxon>Nitrospira</taxon>
    </lineage>
</organism>
<protein>
    <submittedName>
        <fullName evidence="2">Putative Amidase enhancer protein LytB</fullName>
    </submittedName>
</protein>
<dbReference type="PANTHER" id="PTHR30032:SF4">
    <property type="entry name" value="AMIDASE ENHANCER"/>
    <property type="match status" value="1"/>
</dbReference>
<dbReference type="PANTHER" id="PTHR30032">
    <property type="entry name" value="N-ACETYLMURAMOYL-L-ALANINE AMIDASE-RELATED"/>
    <property type="match status" value="1"/>
</dbReference>
<dbReference type="STRING" id="330214.NIDE1009"/>
<sequence>MLLLSLFCAPAVLAESIRVLLAQEAPLVEVRSEGALALVTETGDTKILHAPIHLRARGDGVHVDGQRAMGGQVLIRPLRGNLSLVIGREGGATTGAPLALSGVVRLSRKGHGLSVVNQVDLEEYVKGVVPSEVSSAWHPEMLKVQAVAARTYALYNKMLSSARDYDVVATIQDQVYRGRTGVDRRVEDAVESTRGIVVTHQQAPIYAAFSSTAAGPTEDAVNVWANKDLPYLKGVECPFDLESPYYQWRASVKIDQLEHNLRHQGFSVGTIATITPIAYSRAGRVSRLRILHSGGETVLRGEDLRKAVGYTVIPSTQFEVESIGAEVVFAGYGAGHAVGLCQWGAKELAELGYSYSSILQYYYPGTGLHNAALSQLMMPVIPTP</sequence>
<name>D8PC11_9BACT</name>
<proteinExistence type="predicted"/>
<keyword evidence="3" id="KW-1185">Reference proteome</keyword>
<evidence type="ECO:0000313" key="3">
    <source>
        <dbReference type="Proteomes" id="UP000001660"/>
    </source>
</evidence>
<dbReference type="NCBIfam" id="TIGR02669">
    <property type="entry name" value="SpoIID_LytB"/>
    <property type="match status" value="1"/>
</dbReference>
<dbReference type="Proteomes" id="UP000001660">
    <property type="component" value="Chromosome"/>
</dbReference>
<dbReference type="HOGENOM" id="CLU_021203_3_3_0"/>
<dbReference type="GO" id="GO:0030288">
    <property type="term" value="C:outer membrane-bounded periplasmic space"/>
    <property type="evidence" value="ECO:0007669"/>
    <property type="project" value="TreeGrafter"/>
</dbReference>
<dbReference type="eggNOG" id="COG2385">
    <property type="taxonomic scope" value="Bacteria"/>
</dbReference>
<accession>D8PC11</accession>
<dbReference type="GO" id="GO:0030435">
    <property type="term" value="P:sporulation resulting in formation of a cellular spore"/>
    <property type="evidence" value="ECO:0007669"/>
    <property type="project" value="InterPro"/>
</dbReference>
<dbReference type="EMBL" id="FP929003">
    <property type="protein sequence ID" value="CBK40770.1"/>
    <property type="molecule type" value="Genomic_DNA"/>
</dbReference>
<dbReference type="AlphaFoldDB" id="D8PC11"/>
<evidence type="ECO:0000259" key="1">
    <source>
        <dbReference type="Pfam" id="PF08486"/>
    </source>
</evidence>
<gene>
    <name evidence="2" type="ORF">NIDE1009</name>
</gene>
<dbReference type="InterPro" id="IPR051922">
    <property type="entry name" value="Bact_Sporulation_Assoc"/>
</dbReference>
<evidence type="ECO:0000313" key="2">
    <source>
        <dbReference type="EMBL" id="CBK40770.1"/>
    </source>
</evidence>
<dbReference type="KEGG" id="nde:NIDE1009"/>
<dbReference type="InterPro" id="IPR013486">
    <property type="entry name" value="SpoIID/LytB"/>
</dbReference>
<dbReference type="Pfam" id="PF08486">
    <property type="entry name" value="SpoIID"/>
    <property type="match status" value="1"/>
</dbReference>
<dbReference type="InterPro" id="IPR013693">
    <property type="entry name" value="SpoIID/LytB_N"/>
</dbReference>